<evidence type="ECO:0000313" key="1">
    <source>
        <dbReference type="EMBL" id="CAG8539465.1"/>
    </source>
</evidence>
<protein>
    <submittedName>
        <fullName evidence="1">20110_t:CDS:1</fullName>
    </submittedName>
</protein>
<dbReference type="Proteomes" id="UP000789920">
    <property type="component" value="Unassembled WGS sequence"/>
</dbReference>
<gene>
    <name evidence="1" type="ORF">RPERSI_LOCUS3489</name>
</gene>
<dbReference type="EMBL" id="CAJVQC010004350">
    <property type="protein sequence ID" value="CAG8539465.1"/>
    <property type="molecule type" value="Genomic_DNA"/>
</dbReference>
<accession>A0ACA9LMF0</accession>
<organism evidence="1 2">
    <name type="scientific">Racocetra persica</name>
    <dbReference type="NCBI Taxonomy" id="160502"/>
    <lineage>
        <taxon>Eukaryota</taxon>
        <taxon>Fungi</taxon>
        <taxon>Fungi incertae sedis</taxon>
        <taxon>Mucoromycota</taxon>
        <taxon>Glomeromycotina</taxon>
        <taxon>Glomeromycetes</taxon>
        <taxon>Diversisporales</taxon>
        <taxon>Gigasporaceae</taxon>
        <taxon>Racocetra</taxon>
    </lineage>
</organism>
<keyword evidence="2" id="KW-1185">Reference proteome</keyword>
<comment type="caution">
    <text evidence="1">The sequence shown here is derived from an EMBL/GenBank/DDBJ whole genome shotgun (WGS) entry which is preliminary data.</text>
</comment>
<evidence type="ECO:0000313" key="2">
    <source>
        <dbReference type="Proteomes" id="UP000789920"/>
    </source>
</evidence>
<sequence length="190" mass="22083">MADALDTKLRYKRGTCFGCRKCLYCGVDLQKQKCKCDITKPPHRGNQTDAVNWTADQTSFIYDKIVKYNYEVNLKEPFNFSLCSRCNNGLLKLKLTKKKLLSDSVKKTVKHPSKKIKFEHEIYDLTLAEDEGFYNSIDFLELDETSEEDIDICNHKDNRKDNYTDGHTTTTSIQMITQCKPKKLYLPGNW</sequence>
<reference evidence="1" key="1">
    <citation type="submission" date="2021-06" db="EMBL/GenBank/DDBJ databases">
        <authorList>
            <person name="Kallberg Y."/>
            <person name="Tangrot J."/>
            <person name="Rosling A."/>
        </authorList>
    </citation>
    <scope>NUCLEOTIDE SEQUENCE</scope>
    <source>
        <strain evidence="1">MA461A</strain>
    </source>
</reference>
<proteinExistence type="predicted"/>
<name>A0ACA9LMF0_9GLOM</name>